<dbReference type="Pfam" id="PF14092">
    <property type="entry name" value="DUF4270"/>
    <property type="match status" value="1"/>
</dbReference>
<sequence length="473" mass="51434">MNHLIKRSISFFVLPIFLLIIAGACDKDMSVMLDNSATSNVGVSLIDSFTIHTSTVQMNNLPAAGTGTLLVGKAVDASYGAVKSTSYFRIGFSSITNDIPENAVFDSLTLVIRPNTANYSFGDTTKVQKINVHQLNQALETKTITGGMQNTAVPIYVNGASIFNDQTFDYNPTAIGSATFNPHMRSLDSLNIRLSQAIGQDFFDLIRTNDVRASSNENFTNYFKGLVLVPDENNTAVVGFSTDSVQVKVNYSFTGNDGFRRSASKIMTLVDPGLQYNNFAYDRTGTPFEGLSATNRELRTTATAGVSYIQSGTGVVAKLEIPSLKEFLQDDNLSINKAELVIESSTPLNTMYPPPAALMVYIADYNGIPVSFLPVPYGQQAGGLQIAGYAGGNQIGRNGTYSFDMVLYLKNLKSSAAYDNTSLYVSSVVPPQINAVMQQQDRINTLSTFNTAFIATENAKPKIKLNILYTKFR</sequence>
<name>A0A4R7CR23_9SPHI</name>
<dbReference type="Proteomes" id="UP000294752">
    <property type="component" value="Unassembled WGS sequence"/>
</dbReference>
<dbReference type="InterPro" id="IPR025366">
    <property type="entry name" value="DUF4270"/>
</dbReference>
<dbReference type="OrthoDB" id="1092930at2"/>
<organism evidence="1 2">
    <name type="scientific">Sphingobacterium paludis</name>
    <dbReference type="NCBI Taxonomy" id="1476465"/>
    <lineage>
        <taxon>Bacteria</taxon>
        <taxon>Pseudomonadati</taxon>
        <taxon>Bacteroidota</taxon>
        <taxon>Sphingobacteriia</taxon>
        <taxon>Sphingobacteriales</taxon>
        <taxon>Sphingobacteriaceae</taxon>
        <taxon>Sphingobacterium</taxon>
    </lineage>
</organism>
<accession>A0A4R7CR23</accession>
<protein>
    <submittedName>
        <fullName evidence="1">Uncharacterized protein DUF4270</fullName>
    </submittedName>
</protein>
<dbReference type="EMBL" id="SNZV01000012">
    <property type="protein sequence ID" value="TDS08432.1"/>
    <property type="molecule type" value="Genomic_DNA"/>
</dbReference>
<keyword evidence="2" id="KW-1185">Reference proteome</keyword>
<comment type="caution">
    <text evidence="1">The sequence shown here is derived from an EMBL/GenBank/DDBJ whole genome shotgun (WGS) entry which is preliminary data.</text>
</comment>
<dbReference type="PROSITE" id="PS51257">
    <property type="entry name" value="PROKAR_LIPOPROTEIN"/>
    <property type="match status" value="1"/>
</dbReference>
<gene>
    <name evidence="1" type="ORF">B0I21_11247</name>
</gene>
<dbReference type="RefSeq" id="WP_133641954.1">
    <property type="nucleotide sequence ID" value="NZ_SNZV01000012.1"/>
</dbReference>
<dbReference type="AlphaFoldDB" id="A0A4R7CR23"/>
<evidence type="ECO:0000313" key="2">
    <source>
        <dbReference type="Proteomes" id="UP000294752"/>
    </source>
</evidence>
<proteinExistence type="predicted"/>
<reference evidence="1 2" key="1">
    <citation type="submission" date="2019-03" db="EMBL/GenBank/DDBJ databases">
        <title>Genomic Encyclopedia of Type Strains, Phase III (KMG-III): the genomes of soil and plant-associated and newly described type strains.</title>
        <authorList>
            <person name="Whitman W."/>
        </authorList>
    </citation>
    <scope>NUCLEOTIDE SEQUENCE [LARGE SCALE GENOMIC DNA]</scope>
    <source>
        <strain evidence="1 2">CGMCC 1.12801</strain>
    </source>
</reference>
<evidence type="ECO:0000313" key="1">
    <source>
        <dbReference type="EMBL" id="TDS08432.1"/>
    </source>
</evidence>